<dbReference type="Proteomes" id="UP001529510">
    <property type="component" value="Unassembled WGS sequence"/>
</dbReference>
<evidence type="ECO:0000256" key="1">
    <source>
        <dbReference type="ARBA" id="ARBA00004141"/>
    </source>
</evidence>
<comment type="caution">
    <text evidence="8">The sequence shown here is derived from an EMBL/GenBank/DDBJ whole genome shotgun (WGS) entry which is preliminary data.</text>
</comment>
<dbReference type="GO" id="GO:0016020">
    <property type="term" value="C:membrane"/>
    <property type="evidence" value="ECO:0007669"/>
    <property type="project" value="UniProtKB-SubCell"/>
</dbReference>
<dbReference type="PANTHER" id="PTHR45630:SF12">
    <property type="entry name" value="POLYAMINE-TRANSPORTING ATPASE 13A3"/>
    <property type="match status" value="1"/>
</dbReference>
<protein>
    <submittedName>
        <fullName evidence="8">Uncharacterized protein</fullName>
    </submittedName>
</protein>
<dbReference type="EMBL" id="JAMKFB020000011">
    <property type="protein sequence ID" value="KAL0180901.1"/>
    <property type="molecule type" value="Genomic_DNA"/>
</dbReference>
<feature type="non-terminal residue" evidence="8">
    <location>
        <position position="70"/>
    </location>
</feature>
<name>A0ABD0Q7R9_CIRMR</name>
<comment type="subcellular location">
    <subcellularLocation>
        <location evidence="1">Membrane</location>
        <topology evidence="1">Multi-pass membrane protein</topology>
    </subcellularLocation>
</comment>
<dbReference type="InterPro" id="IPR006544">
    <property type="entry name" value="P-type_TPase_V"/>
</dbReference>
<dbReference type="AlphaFoldDB" id="A0ABD0Q7R9"/>
<evidence type="ECO:0000256" key="4">
    <source>
        <dbReference type="ARBA" id="ARBA00022840"/>
    </source>
</evidence>
<feature type="region of interest" description="Disordered" evidence="7">
    <location>
        <begin position="1"/>
        <end position="34"/>
    </location>
</feature>
<keyword evidence="6" id="KW-1278">Translocase</keyword>
<keyword evidence="2" id="KW-0479">Metal-binding</keyword>
<sequence>MSVSHFLLSGESVPVTKTDLPNPQRDKKGGDGDVIYSTEEHKRHTLFCGTNVIQTRYYTGEMVKAVVVRT</sequence>
<evidence type="ECO:0000313" key="8">
    <source>
        <dbReference type="EMBL" id="KAL0180901.1"/>
    </source>
</evidence>
<keyword evidence="5" id="KW-0460">Magnesium</keyword>
<dbReference type="GO" id="GO:0005524">
    <property type="term" value="F:ATP binding"/>
    <property type="evidence" value="ECO:0007669"/>
    <property type="project" value="UniProtKB-KW"/>
</dbReference>
<dbReference type="PANTHER" id="PTHR45630">
    <property type="entry name" value="CATION-TRANSPORTING ATPASE-RELATED"/>
    <property type="match status" value="1"/>
</dbReference>
<evidence type="ECO:0000256" key="6">
    <source>
        <dbReference type="ARBA" id="ARBA00022967"/>
    </source>
</evidence>
<evidence type="ECO:0000256" key="2">
    <source>
        <dbReference type="ARBA" id="ARBA00022723"/>
    </source>
</evidence>
<organism evidence="8 9">
    <name type="scientific">Cirrhinus mrigala</name>
    <name type="common">Mrigala</name>
    <dbReference type="NCBI Taxonomy" id="683832"/>
    <lineage>
        <taxon>Eukaryota</taxon>
        <taxon>Metazoa</taxon>
        <taxon>Chordata</taxon>
        <taxon>Craniata</taxon>
        <taxon>Vertebrata</taxon>
        <taxon>Euteleostomi</taxon>
        <taxon>Actinopterygii</taxon>
        <taxon>Neopterygii</taxon>
        <taxon>Teleostei</taxon>
        <taxon>Ostariophysi</taxon>
        <taxon>Cypriniformes</taxon>
        <taxon>Cyprinidae</taxon>
        <taxon>Labeoninae</taxon>
        <taxon>Labeonini</taxon>
        <taxon>Cirrhinus</taxon>
    </lineage>
</organism>
<dbReference type="Gene3D" id="2.70.150.10">
    <property type="entry name" value="Calcium-transporting ATPase, cytoplasmic transduction domain A"/>
    <property type="match status" value="1"/>
</dbReference>
<evidence type="ECO:0000313" key="9">
    <source>
        <dbReference type="Proteomes" id="UP001529510"/>
    </source>
</evidence>
<reference evidence="8 9" key="1">
    <citation type="submission" date="2024-05" db="EMBL/GenBank/DDBJ databases">
        <title>Genome sequencing and assembly of Indian major carp, Cirrhinus mrigala (Hamilton, 1822).</title>
        <authorList>
            <person name="Mohindra V."/>
            <person name="Chowdhury L.M."/>
            <person name="Lal K."/>
            <person name="Jena J.K."/>
        </authorList>
    </citation>
    <scope>NUCLEOTIDE SEQUENCE [LARGE SCALE GENOMIC DNA]</scope>
    <source>
        <strain evidence="8">CM1030</strain>
        <tissue evidence="8">Blood</tissue>
    </source>
</reference>
<evidence type="ECO:0000256" key="3">
    <source>
        <dbReference type="ARBA" id="ARBA00022741"/>
    </source>
</evidence>
<evidence type="ECO:0000256" key="5">
    <source>
        <dbReference type="ARBA" id="ARBA00022842"/>
    </source>
</evidence>
<proteinExistence type="predicted"/>
<evidence type="ECO:0000256" key="7">
    <source>
        <dbReference type="SAM" id="MobiDB-lite"/>
    </source>
</evidence>
<keyword evidence="3" id="KW-0547">Nucleotide-binding</keyword>
<gene>
    <name evidence="8" type="ORF">M9458_023307</name>
</gene>
<accession>A0ABD0Q7R9</accession>
<keyword evidence="9" id="KW-1185">Reference proteome</keyword>
<keyword evidence="4" id="KW-0067">ATP-binding</keyword>
<dbReference type="GO" id="GO:0046872">
    <property type="term" value="F:metal ion binding"/>
    <property type="evidence" value="ECO:0007669"/>
    <property type="project" value="UniProtKB-KW"/>
</dbReference>